<proteinExistence type="predicted"/>
<sequence>MEAKAREEKVAAERQESQDSMSQESRRFEDEETDLLVLEIKPYWQTLPKDSRNYIRRFLYKALTV</sequence>
<organism evidence="2 3">
    <name type="scientific">Candidatus Methylomirabilis limnetica</name>
    <dbReference type="NCBI Taxonomy" id="2033718"/>
    <lineage>
        <taxon>Bacteria</taxon>
        <taxon>Candidatus Methylomirabilota</taxon>
        <taxon>Candidatus Methylomirabilia</taxon>
        <taxon>Candidatus Methylomirabilales</taxon>
        <taxon>Candidatus Methylomirabilaceae</taxon>
        <taxon>Candidatus Methylomirabilis</taxon>
    </lineage>
</organism>
<reference evidence="3" key="2">
    <citation type="journal article" date="2018" name="Environ. Microbiol.">
        <title>Bloom of a denitrifying methanotroph, 'Candidatus Methylomirabilis limnetica', in a deep stratified lake.</title>
        <authorList>
            <person name="Graf J.S."/>
            <person name="Mayr M.J."/>
            <person name="Marchant H.K."/>
            <person name="Tienken D."/>
            <person name="Hach P.F."/>
            <person name="Brand A."/>
            <person name="Schubert C.J."/>
            <person name="Kuypers M.M."/>
            <person name="Milucka J."/>
        </authorList>
    </citation>
    <scope>NUCLEOTIDE SEQUENCE [LARGE SCALE GENOMIC DNA]</scope>
    <source>
        <strain evidence="3">Zug</strain>
    </source>
</reference>
<gene>
    <name evidence="2" type="ORF">CLG94_11165</name>
</gene>
<feature type="compositionally biased region" description="Basic and acidic residues" evidence="1">
    <location>
        <begin position="1"/>
        <end position="17"/>
    </location>
</feature>
<reference evidence="2 3" key="1">
    <citation type="submission" date="2017-09" db="EMBL/GenBank/DDBJ databases">
        <title>Bloom of a denitrifying methanotroph, Candidatus Methylomirabilis limnetica, in a deep stratified lake.</title>
        <authorList>
            <person name="Graf J.S."/>
            <person name="Marchant H.K."/>
            <person name="Tienken D."/>
            <person name="Hach P.F."/>
            <person name="Brand A."/>
            <person name="Schubert C.J."/>
            <person name="Kuypers M.M."/>
            <person name="Milucka J."/>
        </authorList>
    </citation>
    <scope>NUCLEOTIDE SEQUENCE [LARGE SCALE GENOMIC DNA]</scope>
    <source>
        <strain evidence="2 3">Zug</strain>
    </source>
</reference>
<comment type="caution">
    <text evidence="2">The sequence shown here is derived from an EMBL/GenBank/DDBJ whole genome shotgun (WGS) entry which is preliminary data.</text>
</comment>
<dbReference type="AlphaFoldDB" id="A0A2T4TVW1"/>
<keyword evidence="3" id="KW-1185">Reference proteome</keyword>
<name>A0A2T4TVW1_9BACT</name>
<accession>A0A2T4TVW1</accession>
<dbReference type="RefSeq" id="WP_107563571.1">
    <property type="nucleotide sequence ID" value="NZ_NVQC01000028.1"/>
</dbReference>
<evidence type="ECO:0000313" key="3">
    <source>
        <dbReference type="Proteomes" id="UP000241436"/>
    </source>
</evidence>
<dbReference type="EMBL" id="NVQC01000028">
    <property type="protein sequence ID" value="PTL35251.1"/>
    <property type="molecule type" value="Genomic_DNA"/>
</dbReference>
<feature type="region of interest" description="Disordered" evidence="1">
    <location>
        <begin position="1"/>
        <end position="30"/>
    </location>
</feature>
<protein>
    <submittedName>
        <fullName evidence="2">Uncharacterized protein</fullName>
    </submittedName>
</protein>
<evidence type="ECO:0000313" key="2">
    <source>
        <dbReference type="EMBL" id="PTL35251.1"/>
    </source>
</evidence>
<evidence type="ECO:0000256" key="1">
    <source>
        <dbReference type="SAM" id="MobiDB-lite"/>
    </source>
</evidence>
<dbReference type="Proteomes" id="UP000241436">
    <property type="component" value="Unassembled WGS sequence"/>
</dbReference>